<dbReference type="Proteomes" id="UP000324758">
    <property type="component" value="Unassembled WGS sequence"/>
</dbReference>
<accession>A0A5D3KBC8</accession>
<dbReference type="InterPro" id="IPR023214">
    <property type="entry name" value="HAD_sf"/>
</dbReference>
<keyword evidence="5" id="KW-0378">Hydrolase</keyword>
<dbReference type="EMBL" id="VSSS01000032">
    <property type="protein sequence ID" value="TYL93429.1"/>
    <property type="molecule type" value="Genomic_DNA"/>
</dbReference>
<evidence type="ECO:0000313" key="5">
    <source>
        <dbReference type="EMBL" id="TYL93429.1"/>
    </source>
</evidence>
<dbReference type="EC" id="3.1.3.18" evidence="4"/>
<sequence>MNVARKRVVITDLDNTLFDWVDLWHACFTAMMAKVVEISGISFDDLKPEIRKVHQRHGTSEYSFLLEELPSLSAKLSGKNSSEVFETAIEAYRHQRRQKLMLYPKVAETLLKIKGSGAAIVGYTESMGFYSNYRVRRLGLDGVFDFMFSPADHDIPDSISREELRKYPASHYEFRYTQARHTPKNSFKPDGRVLSQIVETLKVDKSECVYVGDSPTKDVAMAQDVGISDVYAKYGRAQHTEAYELLREVTHWSDADVEREKKIGEREVQPSTVLDTDFGQMLDHFRYGDWNGQRRA</sequence>
<dbReference type="InterPro" id="IPR036412">
    <property type="entry name" value="HAD-like_sf"/>
</dbReference>
<evidence type="ECO:0000256" key="4">
    <source>
        <dbReference type="ARBA" id="ARBA00013078"/>
    </source>
</evidence>
<dbReference type="AlphaFoldDB" id="A0A5D3KBC8"/>
<dbReference type="PANTHER" id="PTHR43434">
    <property type="entry name" value="PHOSPHOGLYCOLATE PHOSPHATASE"/>
    <property type="match status" value="1"/>
</dbReference>
<dbReference type="GO" id="GO:0008967">
    <property type="term" value="F:phosphoglycolate phosphatase activity"/>
    <property type="evidence" value="ECO:0007669"/>
    <property type="project" value="UniProtKB-EC"/>
</dbReference>
<dbReference type="SUPFAM" id="SSF56784">
    <property type="entry name" value="HAD-like"/>
    <property type="match status" value="1"/>
</dbReference>
<dbReference type="OrthoDB" id="9800058at2"/>
<dbReference type="Gene3D" id="3.40.50.1000">
    <property type="entry name" value="HAD superfamily/HAD-like"/>
    <property type="match status" value="2"/>
</dbReference>
<comment type="catalytic activity">
    <reaction evidence="1">
        <text>2-phosphoglycolate + H2O = glycolate + phosphate</text>
        <dbReference type="Rhea" id="RHEA:14369"/>
        <dbReference type="ChEBI" id="CHEBI:15377"/>
        <dbReference type="ChEBI" id="CHEBI:29805"/>
        <dbReference type="ChEBI" id="CHEBI:43474"/>
        <dbReference type="ChEBI" id="CHEBI:58033"/>
        <dbReference type="EC" id="3.1.3.18"/>
    </reaction>
</comment>
<comment type="similarity">
    <text evidence="3">Belongs to the HAD-like hydrolase superfamily. CbbY/CbbZ/Gph/YieH family.</text>
</comment>
<organism evidence="5 6">
    <name type="scientific">Bradyrhizobium rifense</name>
    <dbReference type="NCBI Taxonomy" id="515499"/>
    <lineage>
        <taxon>Bacteria</taxon>
        <taxon>Pseudomonadati</taxon>
        <taxon>Pseudomonadota</taxon>
        <taxon>Alphaproteobacteria</taxon>
        <taxon>Hyphomicrobiales</taxon>
        <taxon>Nitrobacteraceae</taxon>
        <taxon>Bradyrhizobium</taxon>
    </lineage>
</organism>
<gene>
    <name evidence="5" type="ORF">FXB40_21605</name>
</gene>
<dbReference type="Pfam" id="PF00702">
    <property type="entry name" value="Hydrolase"/>
    <property type="match status" value="1"/>
</dbReference>
<dbReference type="SFLD" id="SFLDS00003">
    <property type="entry name" value="Haloacid_Dehalogenase"/>
    <property type="match status" value="1"/>
</dbReference>
<dbReference type="PANTHER" id="PTHR43434:SF1">
    <property type="entry name" value="PHOSPHOGLYCOLATE PHOSPHATASE"/>
    <property type="match status" value="1"/>
</dbReference>
<reference evidence="5 6" key="1">
    <citation type="submission" date="2019-08" db="EMBL/GenBank/DDBJ databases">
        <title>Bradyrhizobium hipponensis sp. nov., a rhizobium isolated from a Lupinus angustifolius root nodule in Tunisia.</title>
        <authorList>
            <person name="Off K."/>
            <person name="Rejili M."/>
            <person name="Mars M."/>
            <person name="Brachmann A."/>
            <person name="Marin M."/>
        </authorList>
    </citation>
    <scope>NUCLEOTIDE SEQUENCE [LARGE SCALE GENOMIC DNA]</scope>
    <source>
        <strain evidence="5 6">CTAW71</strain>
    </source>
</reference>
<evidence type="ECO:0000256" key="3">
    <source>
        <dbReference type="ARBA" id="ARBA00006171"/>
    </source>
</evidence>
<dbReference type="InterPro" id="IPR050155">
    <property type="entry name" value="HAD-like_hydrolase_sf"/>
</dbReference>
<dbReference type="SFLD" id="SFLDG01129">
    <property type="entry name" value="C1.5:_HAD__Beta-PGM__Phosphata"/>
    <property type="match status" value="1"/>
</dbReference>
<keyword evidence="6" id="KW-1185">Reference proteome</keyword>
<comment type="caution">
    <text evidence="5">The sequence shown here is derived from an EMBL/GenBank/DDBJ whole genome shotgun (WGS) entry which is preliminary data.</text>
</comment>
<name>A0A5D3KBC8_9BRAD</name>
<proteinExistence type="inferred from homology"/>
<dbReference type="RefSeq" id="WP_148774190.1">
    <property type="nucleotide sequence ID" value="NZ_VSSS01000032.1"/>
</dbReference>
<evidence type="ECO:0000313" key="6">
    <source>
        <dbReference type="Proteomes" id="UP000324758"/>
    </source>
</evidence>
<evidence type="ECO:0000256" key="1">
    <source>
        <dbReference type="ARBA" id="ARBA00000830"/>
    </source>
</evidence>
<dbReference type="Gene3D" id="1.10.150.520">
    <property type="match status" value="1"/>
</dbReference>
<comment type="pathway">
    <text evidence="2">Organic acid metabolism; glycolate biosynthesis; glycolate from 2-phosphoglycolate: step 1/1.</text>
</comment>
<protein>
    <recommendedName>
        <fullName evidence="4">phosphoglycolate phosphatase</fullName>
        <ecNumber evidence="4">3.1.3.18</ecNumber>
    </recommendedName>
</protein>
<evidence type="ECO:0000256" key="2">
    <source>
        <dbReference type="ARBA" id="ARBA00004818"/>
    </source>
</evidence>
<dbReference type="GO" id="GO:0006281">
    <property type="term" value="P:DNA repair"/>
    <property type="evidence" value="ECO:0007669"/>
    <property type="project" value="TreeGrafter"/>
</dbReference>